<dbReference type="EMBL" id="ABEU02000002">
    <property type="protein sequence ID" value="PNR60455.1"/>
    <property type="molecule type" value="Genomic_DNA"/>
</dbReference>
<dbReference type="Gramene" id="Pp3c2_27040V3.1">
    <property type="protein sequence ID" value="PAC:32933915.CDS.1"/>
    <property type="gene ID" value="Pp3c2_27040"/>
</dbReference>
<gene>
    <name evidence="1" type="ORF">PHYPA_003248</name>
</gene>
<accession>A0A2K1L352</accession>
<proteinExistence type="predicted"/>
<name>A0A2K1L352_PHYPA</name>
<dbReference type="AlphaFoldDB" id="A0A2K1L352"/>
<dbReference type="Gene3D" id="3.60.10.10">
    <property type="entry name" value="Endonuclease/exonuclease/phosphatase"/>
    <property type="match status" value="1"/>
</dbReference>
<evidence type="ECO:0000313" key="2">
    <source>
        <dbReference type="EnsemblPlants" id="PAC:32933915.CDS.1"/>
    </source>
</evidence>
<reference evidence="1 3" key="1">
    <citation type="journal article" date="2008" name="Science">
        <title>The Physcomitrella genome reveals evolutionary insights into the conquest of land by plants.</title>
        <authorList>
            <person name="Rensing S."/>
            <person name="Lang D."/>
            <person name="Zimmer A."/>
            <person name="Terry A."/>
            <person name="Salamov A."/>
            <person name="Shapiro H."/>
            <person name="Nishiyama T."/>
            <person name="Perroud P.-F."/>
            <person name="Lindquist E."/>
            <person name="Kamisugi Y."/>
            <person name="Tanahashi T."/>
            <person name="Sakakibara K."/>
            <person name="Fujita T."/>
            <person name="Oishi K."/>
            <person name="Shin-I T."/>
            <person name="Kuroki Y."/>
            <person name="Toyoda A."/>
            <person name="Suzuki Y."/>
            <person name="Hashimoto A."/>
            <person name="Yamaguchi K."/>
            <person name="Sugano A."/>
            <person name="Kohara Y."/>
            <person name="Fujiyama A."/>
            <person name="Anterola A."/>
            <person name="Aoki S."/>
            <person name="Ashton N."/>
            <person name="Barbazuk W.B."/>
            <person name="Barker E."/>
            <person name="Bennetzen J."/>
            <person name="Bezanilla M."/>
            <person name="Blankenship R."/>
            <person name="Cho S.H."/>
            <person name="Dutcher S."/>
            <person name="Estelle M."/>
            <person name="Fawcett J.A."/>
            <person name="Gundlach H."/>
            <person name="Hanada K."/>
            <person name="Heyl A."/>
            <person name="Hicks K.A."/>
            <person name="Hugh J."/>
            <person name="Lohr M."/>
            <person name="Mayer K."/>
            <person name="Melkozernov A."/>
            <person name="Murata T."/>
            <person name="Nelson D."/>
            <person name="Pils B."/>
            <person name="Prigge M."/>
            <person name="Reiss B."/>
            <person name="Renner T."/>
            <person name="Rombauts S."/>
            <person name="Rushton P."/>
            <person name="Sanderfoot A."/>
            <person name="Schween G."/>
            <person name="Shiu S.-H."/>
            <person name="Stueber K."/>
            <person name="Theodoulou F.L."/>
            <person name="Tu H."/>
            <person name="Van de Peer Y."/>
            <person name="Verrier P.J."/>
            <person name="Waters E."/>
            <person name="Wood A."/>
            <person name="Yang L."/>
            <person name="Cove D."/>
            <person name="Cuming A."/>
            <person name="Hasebe M."/>
            <person name="Lucas S."/>
            <person name="Mishler D.B."/>
            <person name="Reski R."/>
            <person name="Grigoriev I."/>
            <person name="Quatrano R.S."/>
            <person name="Boore J.L."/>
        </authorList>
    </citation>
    <scope>NUCLEOTIDE SEQUENCE [LARGE SCALE GENOMIC DNA]</scope>
    <source>
        <strain evidence="2 3">cv. Gransden 2004</strain>
    </source>
</reference>
<sequence>MVDSIGQSRSMRAQWIRLKGVPGDDVAMLNVYAPHSSPERSALWSELLKSKLGDCRWIITRDWNFVERHHDKTNLIGSVL</sequence>
<dbReference type="EnsemblPlants" id="Pp3c2_27040V3.1">
    <property type="protein sequence ID" value="PAC:32933915.CDS.1"/>
    <property type="gene ID" value="Pp3c2_27040"/>
</dbReference>
<evidence type="ECO:0000313" key="1">
    <source>
        <dbReference type="EMBL" id="PNR60455.1"/>
    </source>
</evidence>
<dbReference type="InParanoid" id="A0A2K1L352"/>
<dbReference type="InterPro" id="IPR036691">
    <property type="entry name" value="Endo/exonu/phosph_ase_sf"/>
</dbReference>
<organism evidence="1">
    <name type="scientific">Physcomitrium patens</name>
    <name type="common">Spreading-leaved earth moss</name>
    <name type="synonym">Physcomitrella patens</name>
    <dbReference type="NCBI Taxonomy" id="3218"/>
    <lineage>
        <taxon>Eukaryota</taxon>
        <taxon>Viridiplantae</taxon>
        <taxon>Streptophyta</taxon>
        <taxon>Embryophyta</taxon>
        <taxon>Bryophyta</taxon>
        <taxon>Bryophytina</taxon>
        <taxon>Bryopsida</taxon>
        <taxon>Funariidae</taxon>
        <taxon>Funariales</taxon>
        <taxon>Funariaceae</taxon>
        <taxon>Physcomitrium</taxon>
    </lineage>
</organism>
<protein>
    <submittedName>
        <fullName evidence="1 2">Uncharacterized protein</fullName>
    </submittedName>
</protein>
<reference evidence="2" key="3">
    <citation type="submission" date="2020-12" db="UniProtKB">
        <authorList>
            <consortium name="EnsemblPlants"/>
        </authorList>
    </citation>
    <scope>IDENTIFICATION</scope>
</reference>
<reference evidence="1 3" key="2">
    <citation type="journal article" date="2018" name="Plant J.">
        <title>The Physcomitrella patens chromosome-scale assembly reveals moss genome structure and evolution.</title>
        <authorList>
            <person name="Lang D."/>
            <person name="Ullrich K.K."/>
            <person name="Murat F."/>
            <person name="Fuchs J."/>
            <person name="Jenkins J."/>
            <person name="Haas F.B."/>
            <person name="Piednoel M."/>
            <person name="Gundlach H."/>
            <person name="Van Bel M."/>
            <person name="Meyberg R."/>
            <person name="Vives C."/>
            <person name="Morata J."/>
            <person name="Symeonidi A."/>
            <person name="Hiss M."/>
            <person name="Muchero W."/>
            <person name="Kamisugi Y."/>
            <person name="Saleh O."/>
            <person name="Blanc G."/>
            <person name="Decker E.L."/>
            <person name="van Gessel N."/>
            <person name="Grimwood J."/>
            <person name="Hayes R.D."/>
            <person name="Graham S.W."/>
            <person name="Gunter L.E."/>
            <person name="McDaniel S.F."/>
            <person name="Hoernstein S.N.W."/>
            <person name="Larsson A."/>
            <person name="Li F.W."/>
            <person name="Perroud P.F."/>
            <person name="Phillips J."/>
            <person name="Ranjan P."/>
            <person name="Rokshar D.S."/>
            <person name="Rothfels C.J."/>
            <person name="Schneider L."/>
            <person name="Shu S."/>
            <person name="Stevenson D.W."/>
            <person name="Thummler F."/>
            <person name="Tillich M."/>
            <person name="Villarreal Aguilar J.C."/>
            <person name="Widiez T."/>
            <person name="Wong G.K."/>
            <person name="Wymore A."/>
            <person name="Zhang Y."/>
            <person name="Zimmer A.D."/>
            <person name="Quatrano R.S."/>
            <person name="Mayer K.F.X."/>
            <person name="Goodstein D."/>
            <person name="Casacuberta J.M."/>
            <person name="Vandepoele K."/>
            <person name="Reski R."/>
            <person name="Cuming A.C."/>
            <person name="Tuskan G.A."/>
            <person name="Maumus F."/>
            <person name="Salse J."/>
            <person name="Schmutz J."/>
            <person name="Rensing S.A."/>
        </authorList>
    </citation>
    <scope>NUCLEOTIDE SEQUENCE [LARGE SCALE GENOMIC DNA]</scope>
    <source>
        <strain evidence="2 3">cv. Gransden 2004</strain>
    </source>
</reference>
<dbReference type="Proteomes" id="UP000006727">
    <property type="component" value="Chromosome 2"/>
</dbReference>
<evidence type="ECO:0000313" key="3">
    <source>
        <dbReference type="Proteomes" id="UP000006727"/>
    </source>
</evidence>
<keyword evidence="3" id="KW-1185">Reference proteome</keyword>